<dbReference type="PIRSF" id="PIRSF037677">
    <property type="entry name" value="DNA_mis_repair_Msh6"/>
    <property type="match status" value="1"/>
</dbReference>
<dbReference type="Gene3D" id="3.40.50.300">
    <property type="entry name" value="P-loop containing nucleotide triphosphate hydrolases"/>
    <property type="match status" value="1"/>
</dbReference>
<dbReference type="Pfam" id="PF05192">
    <property type="entry name" value="MutS_III"/>
    <property type="match status" value="1"/>
</dbReference>
<dbReference type="InterPro" id="IPR007696">
    <property type="entry name" value="DNA_mismatch_repair_MutS_core"/>
</dbReference>
<dbReference type="NCBIfam" id="TIGR01070">
    <property type="entry name" value="mutS1"/>
    <property type="match status" value="1"/>
</dbReference>
<dbReference type="PANTHER" id="PTHR11361:SF34">
    <property type="entry name" value="DNA MISMATCH REPAIR PROTEIN MSH1, MITOCHONDRIAL"/>
    <property type="match status" value="1"/>
</dbReference>
<keyword evidence="3 9" id="KW-0547">Nucleotide-binding</keyword>
<dbReference type="Gene3D" id="6.10.140.430">
    <property type="match status" value="1"/>
</dbReference>
<dbReference type="SUPFAM" id="SSF55271">
    <property type="entry name" value="DNA repair protein MutS, domain I"/>
    <property type="match status" value="1"/>
</dbReference>
<dbReference type="SUPFAM" id="SSF48334">
    <property type="entry name" value="DNA repair protein MutS, domain III"/>
    <property type="match status" value="1"/>
</dbReference>
<protein>
    <recommendedName>
        <fullName evidence="2 9">DNA mismatch repair protein MutS</fullName>
    </recommendedName>
</protein>
<keyword evidence="7 9" id="KW-0234">DNA repair</keyword>
<evidence type="ECO:0000256" key="1">
    <source>
        <dbReference type="ARBA" id="ARBA00006271"/>
    </source>
</evidence>
<evidence type="ECO:0000313" key="13">
    <source>
        <dbReference type="Proteomes" id="UP001326613"/>
    </source>
</evidence>
<dbReference type="PROSITE" id="PS00486">
    <property type="entry name" value="DNA_MISMATCH_REPAIR_2"/>
    <property type="match status" value="1"/>
</dbReference>
<keyword evidence="13" id="KW-1185">Reference proteome</keyword>
<proteinExistence type="inferred from homology"/>
<evidence type="ECO:0000256" key="9">
    <source>
        <dbReference type="HAMAP-Rule" id="MF_00096"/>
    </source>
</evidence>
<accession>A0ABZ0USF9</accession>
<evidence type="ECO:0000256" key="3">
    <source>
        <dbReference type="ARBA" id="ARBA00022741"/>
    </source>
</evidence>
<organism evidence="12 13">
    <name type="scientific">Candidatus Trichorickettsia mobilis</name>
    <dbReference type="NCBI Taxonomy" id="1346319"/>
    <lineage>
        <taxon>Bacteria</taxon>
        <taxon>Pseudomonadati</taxon>
        <taxon>Pseudomonadota</taxon>
        <taxon>Alphaproteobacteria</taxon>
        <taxon>Rickettsiales</taxon>
        <taxon>Rickettsiaceae</taxon>
        <taxon>Rickettsieae</taxon>
        <taxon>Candidatus Trichorickettsia</taxon>
    </lineage>
</organism>
<dbReference type="NCBIfam" id="NF003810">
    <property type="entry name" value="PRK05399.1"/>
    <property type="match status" value="1"/>
</dbReference>
<evidence type="ECO:0000256" key="10">
    <source>
        <dbReference type="RuleBase" id="RU003756"/>
    </source>
</evidence>
<evidence type="ECO:0000256" key="8">
    <source>
        <dbReference type="ARBA" id="ARBA00024647"/>
    </source>
</evidence>
<reference evidence="12 13" key="1">
    <citation type="submission" date="2022-10" db="EMBL/GenBank/DDBJ databases">
        <title>Host association and intracellularity evolved multiple times independently in the Rickettsiales.</title>
        <authorList>
            <person name="Castelli M."/>
            <person name="Nardi T."/>
            <person name="Gammuto L."/>
            <person name="Bellinzona G."/>
            <person name="Sabaneyeva E."/>
            <person name="Potekhin A."/>
            <person name="Serra V."/>
            <person name="Petroni G."/>
            <person name="Sassera D."/>
        </authorList>
    </citation>
    <scope>NUCLEOTIDE SEQUENCE [LARGE SCALE GENOMIC DNA]</scope>
    <source>
        <strain evidence="12 13">Kr 154-4</strain>
    </source>
</reference>
<comment type="function">
    <text evidence="8 9">This protein is involved in the repair of mismatches in DNA. It is possible that it carries out the mismatch recognition step. This protein has a weak ATPase activity.</text>
</comment>
<dbReference type="Proteomes" id="UP001326613">
    <property type="component" value="Chromosome"/>
</dbReference>
<dbReference type="CDD" id="cd03284">
    <property type="entry name" value="ABC_MutS1"/>
    <property type="match status" value="1"/>
</dbReference>
<feature type="binding site" evidence="9">
    <location>
        <begin position="638"/>
        <end position="645"/>
    </location>
    <ligand>
        <name>ATP</name>
        <dbReference type="ChEBI" id="CHEBI:30616"/>
    </ligand>
</feature>
<dbReference type="SMART" id="SM00534">
    <property type="entry name" value="MUTSac"/>
    <property type="match status" value="1"/>
</dbReference>
<dbReference type="SMART" id="SM00533">
    <property type="entry name" value="MUTSd"/>
    <property type="match status" value="1"/>
</dbReference>
<evidence type="ECO:0000256" key="4">
    <source>
        <dbReference type="ARBA" id="ARBA00022763"/>
    </source>
</evidence>
<dbReference type="Gene3D" id="3.40.1170.10">
    <property type="entry name" value="DNA repair protein MutS, domain I"/>
    <property type="match status" value="1"/>
</dbReference>
<comment type="similarity">
    <text evidence="1 9 10">Belongs to the DNA mismatch repair MutS family.</text>
</comment>
<sequence>MNLAEFHQKYGYEQSTVVMQQYLDLKFAHLDYLLLFQMGDFYELFFEDAILASKILGITLTRRGKIGEDAIAMCGVPVHALEHYLNKLLEAEQKVAICQQLETPEDARKRGGYKAIVRREVTRIITPGTITEDILVSTATPNYLTSVVTVKDKAAICYVDLSTSFIAVVELPLSEVVNELAKLASKEILLSDSLRAGALAEAIHKLLQPITFQVNSFFSTNKTLKIILDFYNISDISAIGEVSELQISAIGSILEYLSLTQKQHLNKLPFPKIVNYHHFMNIDIAARRNLELTVNLSGHVKGSVLGVIDHTITKAGSRLLYQFLSAPLTQIAAINDRLAIVDFFYNNLVITTKIRGLFKKVDDLERCLTRVIMGRSLPRDLLGIKNTLAVALEIKALFISNFSIKLADNIEHLTQFLSGDTELYELISQSILDTAPNSLSEGGIIRPEYHPRVAELYMLINDGKTHIDKLKIKYQQETGIENLKISHNNVIGLFIEITARHSNKITDEQFIHRQTTANAVRYTTVELQKLESDMVNARSLVVAFEQELYVKICQQVIDKSTIIARLAESLSALDVFCNLGYIADEYNYTKPEIVDDSSFVVNAGRHPVVERSQNINSKSFTHNDCVLSEQNRIQLLTGPNMSGKSTFLRQNAIITILAQIGSFVPASFAKIGIVDKIFSRIGSGDDLFKGQSTFMVEMLETSAILAQATSKSLIILDEVGRGTSTYDGVAIAWAVLEYVHDTLRCRCLFASHYHELIKLDKLLPALTNYTMDIEELGNEILFLHRIIPGHADKSYGVHVAQLAGLPSAVILRANEILQKFENISDKQEKKILNTESNNLSLFNFNNSAQEIKIAKYSKIVQELGSINPDNLSPKEALEVLYILRSMM</sequence>
<gene>
    <name evidence="9" type="primary">mutS</name>
    <name evidence="12" type="ORF">Trichorick_00015</name>
</gene>
<dbReference type="Pfam" id="PF00488">
    <property type="entry name" value="MutS_V"/>
    <property type="match status" value="1"/>
</dbReference>
<dbReference type="InterPro" id="IPR027417">
    <property type="entry name" value="P-loop_NTPase"/>
</dbReference>
<dbReference type="InterPro" id="IPR045076">
    <property type="entry name" value="MutS"/>
</dbReference>
<keyword evidence="5 9" id="KW-0067">ATP-binding</keyword>
<dbReference type="SUPFAM" id="SSF52540">
    <property type="entry name" value="P-loop containing nucleoside triphosphate hydrolases"/>
    <property type="match status" value="1"/>
</dbReference>
<dbReference type="EMBL" id="CP112932">
    <property type="protein sequence ID" value="WPY00145.1"/>
    <property type="molecule type" value="Genomic_DNA"/>
</dbReference>
<name>A0ABZ0USF9_9RICK</name>
<dbReference type="InterPro" id="IPR007861">
    <property type="entry name" value="DNA_mismatch_repair_MutS_clamp"/>
</dbReference>
<evidence type="ECO:0000256" key="2">
    <source>
        <dbReference type="ARBA" id="ARBA00021982"/>
    </source>
</evidence>
<keyword evidence="6 9" id="KW-0238">DNA-binding</keyword>
<dbReference type="InterPro" id="IPR005748">
    <property type="entry name" value="DNA_mismatch_repair_MutS"/>
</dbReference>
<evidence type="ECO:0000256" key="7">
    <source>
        <dbReference type="ARBA" id="ARBA00023204"/>
    </source>
</evidence>
<dbReference type="InterPro" id="IPR000432">
    <property type="entry name" value="DNA_mismatch_repair_MutS_C"/>
</dbReference>
<keyword evidence="4 9" id="KW-0227">DNA damage</keyword>
<dbReference type="InterPro" id="IPR007860">
    <property type="entry name" value="DNA_mmatch_repair_MutS_con_dom"/>
</dbReference>
<dbReference type="Gene3D" id="1.10.1420.10">
    <property type="match status" value="2"/>
</dbReference>
<evidence type="ECO:0000313" key="12">
    <source>
        <dbReference type="EMBL" id="WPY00145.1"/>
    </source>
</evidence>
<dbReference type="InterPro" id="IPR007695">
    <property type="entry name" value="DNA_mismatch_repair_MutS-lik_N"/>
</dbReference>
<dbReference type="InterPro" id="IPR036678">
    <property type="entry name" value="MutS_con_dom_sf"/>
</dbReference>
<feature type="domain" description="DNA mismatch repair proteins mutS family" evidence="11">
    <location>
        <begin position="712"/>
        <end position="728"/>
    </location>
</feature>
<dbReference type="Gene3D" id="3.30.420.110">
    <property type="entry name" value="MutS, connector domain"/>
    <property type="match status" value="1"/>
</dbReference>
<evidence type="ECO:0000256" key="5">
    <source>
        <dbReference type="ARBA" id="ARBA00022840"/>
    </source>
</evidence>
<dbReference type="InterPro" id="IPR017261">
    <property type="entry name" value="DNA_mismatch_repair_MutS/MSH"/>
</dbReference>
<evidence type="ECO:0000259" key="11">
    <source>
        <dbReference type="PROSITE" id="PS00486"/>
    </source>
</evidence>
<dbReference type="InterPro" id="IPR016151">
    <property type="entry name" value="DNA_mismatch_repair_MutS_N"/>
</dbReference>
<dbReference type="HAMAP" id="MF_00096">
    <property type="entry name" value="MutS"/>
    <property type="match status" value="1"/>
</dbReference>
<dbReference type="PANTHER" id="PTHR11361">
    <property type="entry name" value="DNA MISMATCH REPAIR PROTEIN MUTS FAMILY MEMBER"/>
    <property type="match status" value="1"/>
</dbReference>
<dbReference type="SUPFAM" id="SSF53150">
    <property type="entry name" value="DNA repair protein MutS, domain II"/>
    <property type="match status" value="1"/>
</dbReference>
<dbReference type="InterPro" id="IPR036187">
    <property type="entry name" value="DNA_mismatch_repair_MutS_sf"/>
</dbReference>
<evidence type="ECO:0000256" key="6">
    <source>
        <dbReference type="ARBA" id="ARBA00023125"/>
    </source>
</evidence>
<dbReference type="Pfam" id="PF05188">
    <property type="entry name" value="MutS_II"/>
    <property type="match status" value="1"/>
</dbReference>
<dbReference type="Pfam" id="PF01624">
    <property type="entry name" value="MutS_I"/>
    <property type="match status" value="1"/>
</dbReference>
<dbReference type="Pfam" id="PF05190">
    <property type="entry name" value="MutS_IV"/>
    <property type="match status" value="1"/>
</dbReference>